<dbReference type="Gene3D" id="3.40.50.1000">
    <property type="entry name" value="HAD superfamily/HAD-like"/>
    <property type="match status" value="1"/>
</dbReference>
<gene>
    <name evidence="1" type="ORF">B0T18DRAFT_473058</name>
</gene>
<dbReference type="PANTHER" id="PTHR46191:SF2">
    <property type="entry name" value="HALOACID DEHALOGENASE-LIKE HYDROLASE DOMAIN-CONTAINING PROTEIN 3"/>
    <property type="match status" value="1"/>
</dbReference>
<dbReference type="Gene3D" id="1.10.150.720">
    <property type="entry name" value="Haloacid dehalogenase-like hydrolase"/>
    <property type="match status" value="1"/>
</dbReference>
<sequence>MSRRRHLLLCFDAFGTLFAPKLPIAEQYALAARDSGLVDTITAAQVQQTFKAAFISQSKLHPNYGRASGMGAEKWWTNVIRETFHPLTSTRPLPPSLAPALLHRFSSAEGYALTDPALPALLRAARSALAASPAVDKVVVGVITNSDDRVPSILSSLGLRTGPLRAGGAMDDARGGGGLPWDVDFHCMSYDVGHAKPDRRIFEAAVGLAGEVVGEGGGRRRGSRCTWGMSLGRMWSGG</sequence>
<protein>
    <recommendedName>
        <fullName evidence="3">Haloacid dehalogenase</fullName>
    </recommendedName>
</protein>
<dbReference type="EMBL" id="JAUKUD010000006">
    <property type="protein sequence ID" value="KAK0741370.1"/>
    <property type="molecule type" value="Genomic_DNA"/>
</dbReference>
<dbReference type="SUPFAM" id="SSF56784">
    <property type="entry name" value="HAD-like"/>
    <property type="match status" value="1"/>
</dbReference>
<reference evidence="1" key="1">
    <citation type="submission" date="2023-06" db="EMBL/GenBank/DDBJ databases">
        <title>Genome-scale phylogeny and comparative genomics of the fungal order Sordariales.</title>
        <authorList>
            <consortium name="Lawrence Berkeley National Laboratory"/>
            <person name="Hensen N."/>
            <person name="Bonometti L."/>
            <person name="Westerberg I."/>
            <person name="Brannstrom I.O."/>
            <person name="Guillou S."/>
            <person name="Cros-Aarteil S."/>
            <person name="Calhoun S."/>
            <person name="Haridas S."/>
            <person name="Kuo A."/>
            <person name="Mondo S."/>
            <person name="Pangilinan J."/>
            <person name="Riley R."/>
            <person name="LaButti K."/>
            <person name="Andreopoulos B."/>
            <person name="Lipzen A."/>
            <person name="Chen C."/>
            <person name="Yanf M."/>
            <person name="Daum C."/>
            <person name="Ng V."/>
            <person name="Clum A."/>
            <person name="Steindorff A."/>
            <person name="Ohm R."/>
            <person name="Martin F."/>
            <person name="Silar P."/>
            <person name="Natvig D."/>
            <person name="Lalanne C."/>
            <person name="Gautier V."/>
            <person name="Ament-velasquez S.L."/>
            <person name="Kruys A."/>
            <person name="Hutchinson M.I."/>
            <person name="Powell A.J."/>
            <person name="Barry K."/>
            <person name="Miller A.N."/>
            <person name="Grigoriev I.V."/>
            <person name="Debuchy R."/>
            <person name="Gladieux P."/>
            <person name="Thoren M.H."/>
            <person name="Johannesson H."/>
        </authorList>
    </citation>
    <scope>NUCLEOTIDE SEQUENCE</scope>
    <source>
        <strain evidence="1">SMH3187-1</strain>
    </source>
</reference>
<keyword evidence="2" id="KW-1185">Reference proteome</keyword>
<evidence type="ECO:0000313" key="1">
    <source>
        <dbReference type="EMBL" id="KAK0741370.1"/>
    </source>
</evidence>
<dbReference type="Pfam" id="PF00702">
    <property type="entry name" value="Hydrolase"/>
    <property type="match status" value="1"/>
</dbReference>
<accession>A0AA40EL68</accession>
<name>A0AA40EL68_9PEZI</name>
<dbReference type="PANTHER" id="PTHR46191">
    <property type="match status" value="1"/>
</dbReference>
<dbReference type="InterPro" id="IPR051828">
    <property type="entry name" value="HAD-like_hydrolase_domain"/>
</dbReference>
<dbReference type="InterPro" id="IPR044924">
    <property type="entry name" value="HAD-SF_hydro_IA_REG-2-like_cap"/>
</dbReference>
<dbReference type="GO" id="GO:0005634">
    <property type="term" value="C:nucleus"/>
    <property type="evidence" value="ECO:0007669"/>
    <property type="project" value="TreeGrafter"/>
</dbReference>
<evidence type="ECO:0008006" key="3">
    <source>
        <dbReference type="Google" id="ProtNLM"/>
    </source>
</evidence>
<proteinExistence type="predicted"/>
<comment type="caution">
    <text evidence="1">The sequence shown here is derived from an EMBL/GenBank/DDBJ whole genome shotgun (WGS) entry which is preliminary data.</text>
</comment>
<dbReference type="InterPro" id="IPR023214">
    <property type="entry name" value="HAD_sf"/>
</dbReference>
<organism evidence="1 2">
    <name type="scientific">Schizothecium vesticola</name>
    <dbReference type="NCBI Taxonomy" id="314040"/>
    <lineage>
        <taxon>Eukaryota</taxon>
        <taxon>Fungi</taxon>
        <taxon>Dikarya</taxon>
        <taxon>Ascomycota</taxon>
        <taxon>Pezizomycotina</taxon>
        <taxon>Sordariomycetes</taxon>
        <taxon>Sordariomycetidae</taxon>
        <taxon>Sordariales</taxon>
        <taxon>Schizotheciaceae</taxon>
        <taxon>Schizothecium</taxon>
    </lineage>
</organism>
<dbReference type="Proteomes" id="UP001172155">
    <property type="component" value="Unassembled WGS sequence"/>
</dbReference>
<evidence type="ECO:0000313" key="2">
    <source>
        <dbReference type="Proteomes" id="UP001172155"/>
    </source>
</evidence>
<dbReference type="AlphaFoldDB" id="A0AA40EL68"/>
<dbReference type="InterPro" id="IPR036412">
    <property type="entry name" value="HAD-like_sf"/>
</dbReference>